<dbReference type="RefSeq" id="WP_112897814.1">
    <property type="nucleotide sequence ID" value="NZ_CP030750.1"/>
</dbReference>
<evidence type="ECO:0000313" key="1">
    <source>
        <dbReference type="EMBL" id="AXA24253.1"/>
    </source>
</evidence>
<evidence type="ECO:0000313" key="2">
    <source>
        <dbReference type="Proteomes" id="UP000251617"/>
    </source>
</evidence>
<organism evidence="1 2">
    <name type="scientific">Pseudomonas putida</name>
    <name type="common">Arthrobacter siderocapsulatus</name>
    <dbReference type="NCBI Taxonomy" id="303"/>
    <lineage>
        <taxon>Bacteria</taxon>
        <taxon>Pseudomonadati</taxon>
        <taxon>Pseudomonadota</taxon>
        <taxon>Gammaproteobacteria</taxon>
        <taxon>Pseudomonadales</taxon>
        <taxon>Pseudomonadaceae</taxon>
        <taxon>Pseudomonas</taxon>
    </lineage>
</organism>
<accession>A0AAD0L5C2</accession>
<protein>
    <submittedName>
        <fullName evidence="1">Uncharacterized protein</fullName>
    </submittedName>
</protein>
<dbReference type="EMBL" id="CP030750">
    <property type="protein sequence ID" value="AXA24253.1"/>
    <property type="molecule type" value="Genomic_DNA"/>
</dbReference>
<reference evidence="1 2" key="1">
    <citation type="submission" date="2018-06" db="EMBL/GenBank/DDBJ databases">
        <title>The genome of Pseudomonas putida NX-1, a lignin degrader.</title>
        <authorList>
            <person name="Xu Z."/>
        </authorList>
    </citation>
    <scope>NUCLEOTIDE SEQUENCE [LARGE SCALE GENOMIC DNA]</scope>
    <source>
        <strain evidence="1 2">NX-1</strain>
    </source>
</reference>
<dbReference type="AlphaFoldDB" id="A0AAD0L5C2"/>
<sequence>MSMFYAQIKHKLVEANTPDYQMIMTNDDFLSSCAAAARSMVKDTGFKMVGFADLSAKKYFLISKLGRSGDVIEIPISTDFLDIIHNATGADIPKQRIKKALKREDLGKFSIEIAKFADSQMAKLEVSYL</sequence>
<gene>
    <name evidence="1" type="ORF">C1S65_09070</name>
</gene>
<dbReference type="Proteomes" id="UP000251617">
    <property type="component" value="Chromosome"/>
</dbReference>
<proteinExistence type="predicted"/>
<name>A0AAD0L5C2_PSEPU</name>